<name>A0ABS8WTJ3_DATST</name>
<evidence type="ECO:0000256" key="1">
    <source>
        <dbReference type="SAM" id="MobiDB-lite"/>
    </source>
</evidence>
<comment type="caution">
    <text evidence="2">The sequence shown here is derived from an EMBL/GenBank/DDBJ whole genome shotgun (WGS) entry which is preliminary data.</text>
</comment>
<evidence type="ECO:0000313" key="2">
    <source>
        <dbReference type="EMBL" id="MCE3216220.1"/>
    </source>
</evidence>
<feature type="region of interest" description="Disordered" evidence="1">
    <location>
        <begin position="14"/>
        <end position="38"/>
    </location>
</feature>
<evidence type="ECO:0000313" key="3">
    <source>
        <dbReference type="Proteomes" id="UP000823775"/>
    </source>
</evidence>
<gene>
    <name evidence="2" type="ORF">HAX54_005533</name>
</gene>
<proteinExistence type="predicted"/>
<protein>
    <submittedName>
        <fullName evidence="2">Uncharacterized protein</fullName>
    </submittedName>
</protein>
<reference evidence="2 3" key="1">
    <citation type="journal article" date="2021" name="BMC Genomics">
        <title>Datura genome reveals duplications of psychoactive alkaloid biosynthetic genes and high mutation rate following tissue culture.</title>
        <authorList>
            <person name="Rajewski A."/>
            <person name="Carter-House D."/>
            <person name="Stajich J."/>
            <person name="Litt A."/>
        </authorList>
    </citation>
    <scope>NUCLEOTIDE SEQUENCE [LARGE SCALE GENOMIC DNA]</scope>
    <source>
        <strain evidence="2">AR-01</strain>
    </source>
</reference>
<dbReference type="Proteomes" id="UP000823775">
    <property type="component" value="Unassembled WGS sequence"/>
</dbReference>
<accession>A0ABS8WTJ3</accession>
<organism evidence="2 3">
    <name type="scientific">Datura stramonium</name>
    <name type="common">Jimsonweed</name>
    <name type="synonym">Common thornapple</name>
    <dbReference type="NCBI Taxonomy" id="4076"/>
    <lineage>
        <taxon>Eukaryota</taxon>
        <taxon>Viridiplantae</taxon>
        <taxon>Streptophyta</taxon>
        <taxon>Embryophyta</taxon>
        <taxon>Tracheophyta</taxon>
        <taxon>Spermatophyta</taxon>
        <taxon>Magnoliopsida</taxon>
        <taxon>eudicotyledons</taxon>
        <taxon>Gunneridae</taxon>
        <taxon>Pentapetalae</taxon>
        <taxon>asterids</taxon>
        <taxon>lamiids</taxon>
        <taxon>Solanales</taxon>
        <taxon>Solanaceae</taxon>
        <taxon>Solanoideae</taxon>
        <taxon>Datureae</taxon>
        <taxon>Datura</taxon>
    </lineage>
</organism>
<dbReference type="EMBL" id="JACEIK010012781">
    <property type="protein sequence ID" value="MCE3216220.1"/>
    <property type="molecule type" value="Genomic_DNA"/>
</dbReference>
<sequence length="133" mass="14602">MPLIINYFTKKPLSKGGSGSSTSVAARNKRKAPPAQSEEHAIVVWNALLERRIPLQAFREGFGAATFCDVEESSSNGEEDNYEKVDGDGENLYHEDAELHVDIEASLEITGHLDAKLELDTREAAGRSLMDLI</sequence>
<keyword evidence="3" id="KW-1185">Reference proteome</keyword>